<dbReference type="Gene3D" id="3.40.190.10">
    <property type="entry name" value="Periplasmic binding protein-like II"/>
    <property type="match status" value="2"/>
</dbReference>
<evidence type="ECO:0000256" key="1">
    <source>
        <dbReference type="ARBA" id="ARBA00008520"/>
    </source>
</evidence>
<evidence type="ECO:0000313" key="6">
    <source>
        <dbReference type="Proteomes" id="UP001208017"/>
    </source>
</evidence>
<dbReference type="RefSeq" id="WP_267152415.1">
    <property type="nucleotide sequence ID" value="NZ_JAPMLT010000009.1"/>
</dbReference>
<keyword evidence="3 4" id="KW-0732">Signal</keyword>
<feature type="chain" id="PRO_5046861850" evidence="4">
    <location>
        <begin position="21"/>
        <end position="423"/>
    </location>
</feature>
<sequence>MKKKALGLSMAAILAMTALAGCSGSGAQEENAQSKDGNVTIKFWQTMNPEETKTLEKIVKEFEAANKNIKIEMQPVPFTDAQNKFKTAAQGGDAPDVIRAEIAWTPEFAALGFLLPIDDKISAADKADYMKAPMNYNIYEGKTYGIPQVTDAPALLYNKRMLQEAGVATAPKTMDEFYDAAKKLTQPDKGQYGYYVSADSYFLQPFLWAFGGGTVTDSKEIQITKPESVQGLEFLLKLKNDKLSQANFDFPNQYNNQMTDFKEGKVGMIINGPWATADILSGKEFKSNPDNFGIAPIPAGPKGQGSPVGGHNLVIYKGTKHADEAYKFIEFLNKKENQVLLAKENKLLPTRQSAYDDAALKDDKILQGFKAQLDKATNRPVIPEGGQLFTAFTPALEAAVKGEKTPVEALKSVETAWKTLLKK</sequence>
<keyword evidence="6" id="KW-1185">Reference proteome</keyword>
<dbReference type="EMBL" id="JAPMLT010000009">
    <property type="protein sequence ID" value="MCX7571166.1"/>
    <property type="molecule type" value="Genomic_DNA"/>
</dbReference>
<organism evidence="5 6">
    <name type="scientific">Tumebacillus lacus</name>
    <dbReference type="NCBI Taxonomy" id="2995335"/>
    <lineage>
        <taxon>Bacteria</taxon>
        <taxon>Bacillati</taxon>
        <taxon>Bacillota</taxon>
        <taxon>Bacilli</taxon>
        <taxon>Bacillales</taxon>
        <taxon>Alicyclobacillaceae</taxon>
        <taxon>Tumebacillus</taxon>
    </lineage>
</organism>
<keyword evidence="2" id="KW-0813">Transport</keyword>
<dbReference type="SUPFAM" id="SSF53850">
    <property type="entry name" value="Periplasmic binding protein-like II"/>
    <property type="match status" value="1"/>
</dbReference>
<feature type="signal peptide" evidence="4">
    <location>
        <begin position="1"/>
        <end position="20"/>
    </location>
</feature>
<dbReference type="PANTHER" id="PTHR30061">
    <property type="entry name" value="MALTOSE-BINDING PERIPLASMIC PROTEIN"/>
    <property type="match status" value="1"/>
</dbReference>
<evidence type="ECO:0000256" key="3">
    <source>
        <dbReference type="ARBA" id="ARBA00022729"/>
    </source>
</evidence>
<evidence type="ECO:0000256" key="4">
    <source>
        <dbReference type="SAM" id="SignalP"/>
    </source>
</evidence>
<name>A0ABT3X3Z1_9BACL</name>
<comment type="caution">
    <text evidence="5">The sequence shown here is derived from an EMBL/GenBank/DDBJ whole genome shotgun (WGS) entry which is preliminary data.</text>
</comment>
<protein>
    <submittedName>
        <fullName evidence="5">Extracellular solute-binding protein</fullName>
    </submittedName>
</protein>
<dbReference type="Proteomes" id="UP001208017">
    <property type="component" value="Unassembled WGS sequence"/>
</dbReference>
<gene>
    <name evidence="5" type="ORF">OS242_14535</name>
</gene>
<dbReference type="InterPro" id="IPR006059">
    <property type="entry name" value="SBP"/>
</dbReference>
<evidence type="ECO:0000313" key="5">
    <source>
        <dbReference type="EMBL" id="MCX7571166.1"/>
    </source>
</evidence>
<evidence type="ECO:0000256" key="2">
    <source>
        <dbReference type="ARBA" id="ARBA00022448"/>
    </source>
</evidence>
<dbReference type="Pfam" id="PF01547">
    <property type="entry name" value="SBP_bac_1"/>
    <property type="match status" value="1"/>
</dbReference>
<accession>A0ABT3X3Z1</accession>
<reference evidence="5 6" key="1">
    <citation type="submission" date="2022-11" db="EMBL/GenBank/DDBJ databases">
        <title>Study of microbial diversity in lake waters.</title>
        <authorList>
            <person name="Zhang J."/>
        </authorList>
    </citation>
    <scope>NUCLEOTIDE SEQUENCE [LARGE SCALE GENOMIC DNA]</scope>
    <source>
        <strain evidence="5 6">DT12</strain>
    </source>
</reference>
<dbReference type="PROSITE" id="PS51257">
    <property type="entry name" value="PROKAR_LIPOPROTEIN"/>
    <property type="match status" value="1"/>
</dbReference>
<proteinExistence type="inferred from homology"/>
<comment type="similarity">
    <text evidence="1">Belongs to the bacterial solute-binding protein 1 family.</text>
</comment>
<dbReference type="PANTHER" id="PTHR30061:SF50">
    <property type="entry name" value="MALTOSE_MALTODEXTRIN-BINDING PERIPLASMIC PROTEIN"/>
    <property type="match status" value="1"/>
</dbReference>